<dbReference type="Proteomes" id="UP000199659">
    <property type="component" value="Unassembled WGS sequence"/>
</dbReference>
<organism evidence="2 3">
    <name type="scientific">Anaeromicropila populeti</name>
    <dbReference type="NCBI Taxonomy" id="37658"/>
    <lineage>
        <taxon>Bacteria</taxon>
        <taxon>Bacillati</taxon>
        <taxon>Bacillota</taxon>
        <taxon>Clostridia</taxon>
        <taxon>Lachnospirales</taxon>
        <taxon>Lachnospiraceae</taxon>
        <taxon>Anaeromicropila</taxon>
    </lineage>
</organism>
<sequence>MAQGIIGGATSYNEQSLLDILSDINDWIAYTSDRKAFILAQREKLNISHYWNTIPFNFQMTILTTISYFNTILYDLNLVKKSIENNCITEKEVLLLRNIGKKSIEYNCEYGRTYNEERRWKDYGNTDFRVAEEVYGRGRDYFVTMQDAGNAASRLEDYMEKGQVINNTLNIGGNVSGSLIQQNTINSSQTMTVENNFDYDKIMDVLNKIQRTTNSSDFQEDFTDKAEQVKEIISETIQMLQKKEEPSKIKKALTTLKNLAVGISGSIIASGIVGLIAQLPIW</sequence>
<proteinExistence type="predicted"/>
<feature type="transmembrane region" description="Helical" evidence="1">
    <location>
        <begin position="259"/>
        <end position="281"/>
    </location>
</feature>
<evidence type="ECO:0000313" key="2">
    <source>
        <dbReference type="EMBL" id="SFR71222.1"/>
    </source>
</evidence>
<keyword evidence="1" id="KW-1133">Transmembrane helix</keyword>
<protein>
    <submittedName>
        <fullName evidence="2">Uncharacterized protein</fullName>
    </submittedName>
</protein>
<dbReference type="AlphaFoldDB" id="A0A1I6IWV9"/>
<gene>
    <name evidence="2" type="ORF">SAMN05661086_01202</name>
</gene>
<keyword evidence="3" id="KW-1185">Reference proteome</keyword>
<keyword evidence="1" id="KW-0472">Membrane</keyword>
<evidence type="ECO:0000256" key="1">
    <source>
        <dbReference type="SAM" id="Phobius"/>
    </source>
</evidence>
<dbReference type="OrthoDB" id="7285215at2"/>
<dbReference type="EMBL" id="FOYZ01000004">
    <property type="protein sequence ID" value="SFR71222.1"/>
    <property type="molecule type" value="Genomic_DNA"/>
</dbReference>
<keyword evidence="1" id="KW-0812">Transmembrane</keyword>
<reference evidence="2 3" key="1">
    <citation type="submission" date="2016-10" db="EMBL/GenBank/DDBJ databases">
        <authorList>
            <person name="de Groot N.N."/>
        </authorList>
    </citation>
    <scope>NUCLEOTIDE SEQUENCE [LARGE SCALE GENOMIC DNA]</scope>
    <source>
        <strain evidence="2 3">743A</strain>
    </source>
</reference>
<evidence type="ECO:0000313" key="3">
    <source>
        <dbReference type="Proteomes" id="UP000199659"/>
    </source>
</evidence>
<name>A0A1I6IWV9_9FIRM</name>
<dbReference type="RefSeq" id="WP_092559796.1">
    <property type="nucleotide sequence ID" value="NZ_FOYZ01000004.1"/>
</dbReference>
<accession>A0A1I6IWV9</accession>